<dbReference type="EMBL" id="GILB01007681">
    <property type="protein sequence ID" value="NUU88014.1"/>
    <property type="molecule type" value="Transcribed_RNA"/>
</dbReference>
<dbReference type="AlphaFoldDB" id="A0A6M2ESB9"/>
<sequence>MHTPAFMLPKNSNTSIAMSSYVPESTCAGLPVSCPSQTPTACTTLPMVSSNDAASTEDHQVVHEYMNGGEADSSAGISATAYQQPGNPKGSILASSSSYVPENMCYPACIPSMDASQVEAPQIMDNGGDLLSPLAIFDNDNTENVDFGGIAEPETDIYQNLGDIASSGTGDYISNSQYLMDPTLLDSNVGFLELMDLDTPLYHR</sequence>
<evidence type="ECO:0000313" key="1">
    <source>
        <dbReference type="EMBL" id="NUU88014.1"/>
    </source>
</evidence>
<accession>A0A6M2ESB9</accession>
<reference evidence="1" key="1">
    <citation type="submission" date="2020-03" db="EMBL/GenBank/DDBJ databases">
        <authorList>
            <person name="Zhang R."/>
        </authorList>
    </citation>
    <scope>NUCLEOTIDE SEQUENCE</scope>
</reference>
<proteinExistence type="predicted"/>
<organism evidence="1">
    <name type="scientific">Populus davidiana</name>
    <dbReference type="NCBI Taxonomy" id="266767"/>
    <lineage>
        <taxon>Eukaryota</taxon>
        <taxon>Viridiplantae</taxon>
        <taxon>Streptophyta</taxon>
        <taxon>Embryophyta</taxon>
        <taxon>Tracheophyta</taxon>
        <taxon>Spermatophyta</taxon>
        <taxon>Magnoliopsida</taxon>
        <taxon>eudicotyledons</taxon>
        <taxon>Gunneridae</taxon>
        <taxon>Pentapetalae</taxon>
        <taxon>rosids</taxon>
        <taxon>fabids</taxon>
        <taxon>Malpighiales</taxon>
        <taxon>Salicaceae</taxon>
        <taxon>Saliceae</taxon>
        <taxon>Populus</taxon>
    </lineage>
</organism>
<protein>
    <submittedName>
        <fullName evidence="1">Uncharacterized protein</fullName>
    </submittedName>
</protein>
<name>A0A6M2ESB9_9ROSI</name>